<proteinExistence type="predicted"/>
<dbReference type="PROSITE" id="PS50011">
    <property type="entry name" value="PROTEIN_KINASE_DOM"/>
    <property type="match status" value="1"/>
</dbReference>
<dbReference type="AlphaFoldDB" id="A0A6C0AKZ2"/>
<dbReference type="InterPro" id="IPR000719">
    <property type="entry name" value="Prot_kinase_dom"/>
</dbReference>
<accession>A0A6C0AKZ2</accession>
<dbReference type="InterPro" id="IPR011009">
    <property type="entry name" value="Kinase-like_dom_sf"/>
</dbReference>
<organism evidence="2">
    <name type="scientific">viral metagenome</name>
    <dbReference type="NCBI Taxonomy" id="1070528"/>
    <lineage>
        <taxon>unclassified sequences</taxon>
        <taxon>metagenomes</taxon>
        <taxon>organismal metagenomes</taxon>
    </lineage>
</organism>
<evidence type="ECO:0000259" key="1">
    <source>
        <dbReference type="PROSITE" id="PS50011"/>
    </source>
</evidence>
<dbReference type="SUPFAM" id="SSF56112">
    <property type="entry name" value="Protein kinase-like (PK-like)"/>
    <property type="match status" value="1"/>
</dbReference>
<sequence>MFILSNNMNIDVNIKQRKNIFDKFQDNFDYTVLQKQKELGRGGQGKVYSYCRKNTEQDCVAVKKIYIEEQQSKYLSDPFGKRSLLHSTFIELASMKMINQFVLSNVCPNFILHYTWRFKSRSGICDDLYPNVAYFFNEYISNSQTFTEWVKKELSQEELYNAYFQIIYALYTLQLKLNMTHLDLHTDNIIVQKVPKGGYWEYTIGENTYYVPNLGYIFYINDFGHAWIPNVLKSWFIRQRYNPKRIKSHFDLMILYRSHLAELKRSFGEGHLNKTKKNFPKSFQKVLLSIIKSLRNGSIEDFPEIIKNVWLDKYKVTNNNSSIIDKFNINNSINISEIPVELRPLFK</sequence>
<evidence type="ECO:0000313" key="2">
    <source>
        <dbReference type="EMBL" id="QHS80507.1"/>
    </source>
</evidence>
<dbReference type="GO" id="GO:0005524">
    <property type="term" value="F:ATP binding"/>
    <property type="evidence" value="ECO:0007669"/>
    <property type="project" value="InterPro"/>
</dbReference>
<dbReference type="Gene3D" id="1.10.510.10">
    <property type="entry name" value="Transferase(Phosphotransferase) domain 1"/>
    <property type="match status" value="1"/>
</dbReference>
<feature type="domain" description="Protein kinase" evidence="1">
    <location>
        <begin position="33"/>
        <end position="347"/>
    </location>
</feature>
<dbReference type="Pfam" id="PF00069">
    <property type="entry name" value="Pkinase"/>
    <property type="match status" value="1"/>
</dbReference>
<protein>
    <recommendedName>
        <fullName evidence="1">Protein kinase domain-containing protein</fullName>
    </recommendedName>
</protein>
<name>A0A6C0AKZ2_9ZZZZ</name>
<dbReference type="Gene3D" id="3.30.200.20">
    <property type="entry name" value="Phosphorylase Kinase, domain 1"/>
    <property type="match status" value="1"/>
</dbReference>
<dbReference type="EMBL" id="MN740714">
    <property type="protein sequence ID" value="QHS80507.1"/>
    <property type="molecule type" value="Genomic_DNA"/>
</dbReference>
<dbReference type="GO" id="GO:0004672">
    <property type="term" value="F:protein kinase activity"/>
    <property type="evidence" value="ECO:0007669"/>
    <property type="project" value="InterPro"/>
</dbReference>
<reference evidence="2" key="1">
    <citation type="journal article" date="2020" name="Nature">
        <title>Giant virus diversity and host interactions through global metagenomics.</title>
        <authorList>
            <person name="Schulz F."/>
            <person name="Roux S."/>
            <person name="Paez-Espino D."/>
            <person name="Jungbluth S."/>
            <person name="Walsh D.A."/>
            <person name="Denef V.J."/>
            <person name="McMahon K.D."/>
            <person name="Konstantinidis K.T."/>
            <person name="Eloe-Fadrosh E.A."/>
            <person name="Kyrpides N.C."/>
            <person name="Woyke T."/>
        </authorList>
    </citation>
    <scope>NUCLEOTIDE SEQUENCE</scope>
    <source>
        <strain evidence="2">GVMAG-S-1091796-13</strain>
    </source>
</reference>